<dbReference type="RefSeq" id="WP_274259691.1">
    <property type="nucleotide sequence ID" value="NZ_CP117884.1"/>
</dbReference>
<dbReference type="PANTHER" id="PTHR18964">
    <property type="entry name" value="ROK (REPRESSOR, ORF, KINASE) FAMILY"/>
    <property type="match status" value="1"/>
</dbReference>
<evidence type="ECO:0000313" key="2">
    <source>
        <dbReference type="EMBL" id="WDF82319.1"/>
    </source>
</evidence>
<dbReference type="CDD" id="cd24152">
    <property type="entry name" value="ASKHA_NBD_ROK-like"/>
    <property type="match status" value="1"/>
</dbReference>
<name>A0ABY7WQ62_9LACO</name>
<evidence type="ECO:0000256" key="1">
    <source>
        <dbReference type="ARBA" id="ARBA00006479"/>
    </source>
</evidence>
<dbReference type="InterPro" id="IPR043129">
    <property type="entry name" value="ATPase_NBD"/>
</dbReference>
<proteinExistence type="inferred from homology"/>
<keyword evidence="3" id="KW-1185">Reference proteome</keyword>
<dbReference type="PANTHER" id="PTHR18964:SF170">
    <property type="entry name" value="SUGAR KINASE"/>
    <property type="match status" value="1"/>
</dbReference>
<dbReference type="SUPFAM" id="SSF53067">
    <property type="entry name" value="Actin-like ATPase domain"/>
    <property type="match status" value="1"/>
</dbReference>
<protein>
    <submittedName>
        <fullName evidence="2">ROK family protein</fullName>
    </submittedName>
</protein>
<sequence length="313" mass="33939">MADIYLAIDVGGTNIKYGLIDRGGKLLEKHTVPTPHDSFDKFIDSLNQLIAQYSERLKGVALSVPGTVVHPQELILGGGNVPFLDRKELPKYLKVPAGVPLAVENDGKSAALAEMWLGNLKGVVNGAAIVLGTAIGGGLIINQHLYTGSHFQAGEFSFMSNSHDFSEKNIIGFNLGSAVGMIEHVSEALNLPTKKDGRAVFAEINKGNPIALKIFHEFCREIALLIINVQSVVDLERFVIGGGISAQPIVISSIDAAYEQARKQIPLLDKTFHRPKIMAGKFQNDANMYGALYNLLLKVNGEDDETQWGVQHN</sequence>
<dbReference type="Pfam" id="PF00480">
    <property type="entry name" value="ROK"/>
    <property type="match status" value="2"/>
</dbReference>
<dbReference type="EMBL" id="CP117884">
    <property type="protein sequence ID" value="WDF82319.1"/>
    <property type="molecule type" value="Genomic_DNA"/>
</dbReference>
<dbReference type="InterPro" id="IPR000600">
    <property type="entry name" value="ROK"/>
</dbReference>
<comment type="similarity">
    <text evidence="1">Belongs to the ROK (NagC/XylR) family.</text>
</comment>
<reference evidence="2 3" key="1">
    <citation type="submission" date="2023-02" db="EMBL/GenBank/DDBJ databases">
        <title>Genome sequence of Lacticaseibacillus sp. KACC 23028.</title>
        <authorList>
            <person name="Kim S."/>
            <person name="Heo J."/>
            <person name="Kwon S.-W."/>
        </authorList>
    </citation>
    <scope>NUCLEOTIDE SEQUENCE [LARGE SCALE GENOMIC DNA]</scope>
    <source>
        <strain evidence="2 3">KACC 23028</strain>
    </source>
</reference>
<dbReference type="Gene3D" id="3.30.420.40">
    <property type="match status" value="2"/>
</dbReference>
<evidence type="ECO:0000313" key="3">
    <source>
        <dbReference type="Proteomes" id="UP001220377"/>
    </source>
</evidence>
<accession>A0ABY7WQ62</accession>
<gene>
    <name evidence="2" type="ORF">PQ472_10555</name>
</gene>
<organism evidence="2 3">
    <name type="scientific">Lacticaseibacillus pabuli</name>
    <dbReference type="NCBI Taxonomy" id="3025672"/>
    <lineage>
        <taxon>Bacteria</taxon>
        <taxon>Bacillati</taxon>
        <taxon>Bacillota</taxon>
        <taxon>Bacilli</taxon>
        <taxon>Lactobacillales</taxon>
        <taxon>Lactobacillaceae</taxon>
        <taxon>Lacticaseibacillus</taxon>
    </lineage>
</organism>
<dbReference type="Proteomes" id="UP001220377">
    <property type="component" value="Chromosome"/>
</dbReference>